<dbReference type="RefSeq" id="WP_244590690.1">
    <property type="nucleotide sequence ID" value="NZ_CAWNQB010000009.1"/>
</dbReference>
<protein>
    <submittedName>
        <fullName evidence="2">Uncharacterized protein</fullName>
    </submittedName>
</protein>
<evidence type="ECO:0000313" key="2">
    <source>
        <dbReference type="EMBL" id="SFK14088.1"/>
    </source>
</evidence>
<dbReference type="AlphaFoldDB" id="A0A1I3X2Z9"/>
<evidence type="ECO:0000313" key="1">
    <source>
        <dbReference type="EMBL" id="PHM38211.1"/>
    </source>
</evidence>
<dbReference type="EMBL" id="NITY01000017">
    <property type="protein sequence ID" value="PHM38211.1"/>
    <property type="molecule type" value="Genomic_DNA"/>
</dbReference>
<proteinExistence type="predicted"/>
<reference evidence="2" key="2">
    <citation type="submission" date="2016-10" db="EMBL/GenBank/DDBJ databases">
        <authorList>
            <person name="de Groot N.N."/>
        </authorList>
    </citation>
    <scope>NUCLEOTIDE SEQUENCE [LARGE SCALE GENOMIC DNA]</scope>
    <source>
        <strain evidence="2">DSM 17908</strain>
    </source>
</reference>
<gene>
    <name evidence="2" type="ORF">SAMN05421680_13146</name>
    <name evidence="1" type="ORF">Xmau_03598</name>
</gene>
<evidence type="ECO:0000313" key="4">
    <source>
        <dbReference type="Proteomes" id="UP000224607"/>
    </source>
</evidence>
<organism evidence="2 3">
    <name type="scientific">Xenorhabdus mauleonii</name>
    <dbReference type="NCBI Taxonomy" id="351675"/>
    <lineage>
        <taxon>Bacteria</taxon>
        <taxon>Pseudomonadati</taxon>
        <taxon>Pseudomonadota</taxon>
        <taxon>Gammaproteobacteria</taxon>
        <taxon>Enterobacterales</taxon>
        <taxon>Morganellaceae</taxon>
        <taxon>Xenorhabdus</taxon>
    </lineage>
</organism>
<dbReference type="EMBL" id="FORG01000031">
    <property type="protein sequence ID" value="SFK14088.1"/>
    <property type="molecule type" value="Genomic_DNA"/>
</dbReference>
<evidence type="ECO:0000313" key="3">
    <source>
        <dbReference type="Proteomes" id="UP000198919"/>
    </source>
</evidence>
<accession>A0A1I3X2Z9</accession>
<dbReference type="Proteomes" id="UP000198919">
    <property type="component" value="Unassembled WGS sequence"/>
</dbReference>
<reference evidence="1 4" key="3">
    <citation type="journal article" date="2017" name="Nat. Microbiol.">
        <title>Natural product diversity associated with the nematode symbionts Photorhabdus and Xenorhabdus.</title>
        <authorList>
            <person name="Tobias N.J."/>
            <person name="Wolff H."/>
            <person name="Djahanschiri B."/>
            <person name="Grundmann F."/>
            <person name="Kronenwerth M."/>
            <person name="Shi Y.M."/>
            <person name="Simonyi S."/>
            <person name="Grun P."/>
            <person name="Shapiro-Ilan D."/>
            <person name="Pidot S.J."/>
            <person name="Stinear T.P."/>
            <person name="Ebersberger I."/>
            <person name="Bode H.B."/>
        </authorList>
    </citation>
    <scope>NUCLEOTIDE SEQUENCE [LARGE SCALE GENOMIC DNA]</scope>
    <source>
        <strain evidence="1 4">DSM 17908</strain>
    </source>
</reference>
<name>A0A1I3X2Z9_9GAMM</name>
<reference evidence="3" key="1">
    <citation type="submission" date="2016-10" db="EMBL/GenBank/DDBJ databases">
        <authorList>
            <person name="Varghese N."/>
            <person name="Submissions S."/>
        </authorList>
    </citation>
    <scope>NUCLEOTIDE SEQUENCE [LARGE SCALE GENOMIC DNA]</scope>
    <source>
        <strain evidence="3">DSM 17908</strain>
    </source>
</reference>
<dbReference type="Proteomes" id="UP000224607">
    <property type="component" value="Unassembled WGS sequence"/>
</dbReference>
<keyword evidence="4" id="KW-1185">Reference proteome</keyword>
<sequence>MLLRLNSHVAGLYGDVYVSEWAWSDNPIRLVQLALDLSMHEKWKRTFYSSRDSGDNGEEAYKRFFILNRIQGELAFFDTVTLFDNDNFWDEENLKKAWSQKEFEELFLCRLPHPRW</sequence>